<name>A0A8S5THH4_9CAUD</name>
<accession>A0A8S5THH4</accession>
<protein>
    <submittedName>
        <fullName evidence="1">Uncharacterized protein</fullName>
    </submittedName>
</protein>
<organism evidence="1">
    <name type="scientific">Myoviridae sp. ctMnh10</name>
    <dbReference type="NCBI Taxonomy" id="2827682"/>
    <lineage>
        <taxon>Viruses</taxon>
        <taxon>Duplodnaviria</taxon>
        <taxon>Heunggongvirae</taxon>
        <taxon>Uroviricota</taxon>
        <taxon>Caudoviricetes</taxon>
    </lineage>
</organism>
<evidence type="ECO:0000313" key="1">
    <source>
        <dbReference type="EMBL" id="DAF62733.1"/>
    </source>
</evidence>
<dbReference type="EMBL" id="BK032827">
    <property type="protein sequence ID" value="DAF62733.1"/>
    <property type="molecule type" value="Genomic_DNA"/>
</dbReference>
<proteinExistence type="predicted"/>
<sequence>MDDLKKKGLKSVFLGDYQNEKWYAVYDSEHFSDMDWWYYGVSSDGSIEKVYAVAELGVDENDPDFKRFSEIEDKFGYFWGEDKKE</sequence>
<reference evidence="1" key="1">
    <citation type="journal article" date="2021" name="Proc. Natl. Acad. Sci. U.S.A.">
        <title>A Catalog of Tens of Thousands of Viruses from Human Metagenomes Reveals Hidden Associations with Chronic Diseases.</title>
        <authorList>
            <person name="Tisza M.J."/>
            <person name="Buck C.B."/>
        </authorList>
    </citation>
    <scope>NUCLEOTIDE SEQUENCE</scope>
    <source>
        <strain evidence="1">CtMnh10</strain>
    </source>
</reference>